<reference evidence="1 2" key="1">
    <citation type="submission" date="2023-01" db="EMBL/GenBank/DDBJ databases">
        <title>Novel diversity within Roseofilum (Cyanobacteria; Desertifilaceae) from marine benthic mats with descriptions of four novel species.</title>
        <authorList>
            <person name="Wang Y."/>
            <person name="Berthold D.E."/>
            <person name="Hu J."/>
            <person name="Lefler F.W."/>
            <person name="Laughinghouse H.D. IV."/>
        </authorList>
    </citation>
    <scope>NUCLEOTIDE SEQUENCE [LARGE SCALE GENOMIC DNA]</scope>
    <source>
        <strain evidence="1 2">BLCC-M143</strain>
    </source>
</reference>
<dbReference type="Proteomes" id="UP001232992">
    <property type="component" value="Unassembled WGS sequence"/>
</dbReference>
<name>A0ABT7BT80_9CYAN</name>
<protein>
    <recommendedName>
        <fullName evidence="3">CopG family transcriptional regulator</fullName>
    </recommendedName>
</protein>
<evidence type="ECO:0008006" key="3">
    <source>
        <dbReference type="Google" id="ProtNLM"/>
    </source>
</evidence>
<evidence type="ECO:0000313" key="2">
    <source>
        <dbReference type="Proteomes" id="UP001232992"/>
    </source>
</evidence>
<comment type="caution">
    <text evidence="1">The sequence shown here is derived from an EMBL/GenBank/DDBJ whole genome shotgun (WGS) entry which is preliminary data.</text>
</comment>
<proteinExistence type="predicted"/>
<evidence type="ECO:0000313" key="1">
    <source>
        <dbReference type="EMBL" id="MDJ1182388.1"/>
    </source>
</evidence>
<dbReference type="EMBL" id="JAQOSQ010000002">
    <property type="protein sequence ID" value="MDJ1182388.1"/>
    <property type="molecule type" value="Genomic_DNA"/>
</dbReference>
<gene>
    <name evidence="1" type="ORF">PMH09_04205</name>
</gene>
<dbReference type="RefSeq" id="WP_283757040.1">
    <property type="nucleotide sequence ID" value="NZ_JAQOSQ010000002.1"/>
</dbReference>
<sequence length="76" mass="9241">MIETQIDLSEHNQQALREISHLTGRSQQELITSAIEELIEKYQYEKRLDLMRQARGIWQAREDLPDFDKLREEWNR</sequence>
<organism evidence="1 2">
    <name type="scientific">Roseofilum casamattae BLCC-M143</name>
    <dbReference type="NCBI Taxonomy" id="3022442"/>
    <lineage>
        <taxon>Bacteria</taxon>
        <taxon>Bacillati</taxon>
        <taxon>Cyanobacteriota</taxon>
        <taxon>Cyanophyceae</taxon>
        <taxon>Desertifilales</taxon>
        <taxon>Desertifilaceae</taxon>
        <taxon>Roseofilum</taxon>
        <taxon>Roseofilum casamattae</taxon>
    </lineage>
</organism>
<accession>A0ABT7BT80</accession>
<keyword evidence="2" id="KW-1185">Reference proteome</keyword>